<organism evidence="1 2">
    <name type="scientific">Dichomitus squalens</name>
    <dbReference type="NCBI Taxonomy" id="114155"/>
    <lineage>
        <taxon>Eukaryota</taxon>
        <taxon>Fungi</taxon>
        <taxon>Dikarya</taxon>
        <taxon>Basidiomycota</taxon>
        <taxon>Agaricomycotina</taxon>
        <taxon>Agaricomycetes</taxon>
        <taxon>Polyporales</taxon>
        <taxon>Polyporaceae</taxon>
        <taxon>Dichomitus</taxon>
    </lineage>
</organism>
<reference evidence="1 2" key="1">
    <citation type="submission" date="2019-01" db="EMBL/GenBank/DDBJ databases">
        <title>Draft genome sequences of three monokaryotic isolates of the white-rot basidiomycete fungus Dichomitus squalens.</title>
        <authorList>
            <consortium name="DOE Joint Genome Institute"/>
            <person name="Lopez S.C."/>
            <person name="Andreopoulos B."/>
            <person name="Pangilinan J."/>
            <person name="Lipzen A."/>
            <person name="Riley R."/>
            <person name="Ahrendt S."/>
            <person name="Ng V."/>
            <person name="Barry K."/>
            <person name="Daum C."/>
            <person name="Grigoriev I.V."/>
            <person name="Hilden K.S."/>
            <person name="Makela M.R."/>
            <person name="de Vries R.P."/>
        </authorList>
    </citation>
    <scope>NUCLEOTIDE SEQUENCE [LARGE SCALE GENOMIC DNA]</scope>
    <source>
        <strain evidence="1 2">CBS 464.89</strain>
    </source>
</reference>
<keyword evidence="2" id="KW-1185">Reference proteome</keyword>
<evidence type="ECO:0000313" key="2">
    <source>
        <dbReference type="Proteomes" id="UP000292082"/>
    </source>
</evidence>
<gene>
    <name evidence="1" type="ORF">BD310DRAFT_940765</name>
</gene>
<evidence type="ECO:0000313" key="1">
    <source>
        <dbReference type="EMBL" id="TBU52220.1"/>
    </source>
</evidence>
<sequence>MVQSLAHGLVINRHHTMTKRTSSSLANYDAQEVSLLTILRKKIGLSNCIVIWRLMMFP</sequence>
<dbReference type="AlphaFoldDB" id="A0A4Q9PBT8"/>
<proteinExistence type="predicted"/>
<protein>
    <submittedName>
        <fullName evidence="1">Uncharacterized protein</fullName>
    </submittedName>
</protein>
<dbReference type="Proteomes" id="UP000292082">
    <property type="component" value="Unassembled WGS sequence"/>
</dbReference>
<dbReference type="EMBL" id="ML145261">
    <property type="protein sequence ID" value="TBU52220.1"/>
    <property type="molecule type" value="Genomic_DNA"/>
</dbReference>
<name>A0A4Q9PBT8_9APHY</name>
<accession>A0A4Q9PBT8</accession>